<comment type="catalytic activity">
    <reaction evidence="8">
        <text>Preferential cleavage: Arg-|-Xaa, Lys-|-Xaa.</text>
        <dbReference type="EC" id="3.4.21.4"/>
    </reaction>
</comment>
<comment type="caution">
    <text evidence="12">The sequence shown here is derived from an EMBL/GenBank/DDBJ whole genome shotgun (WGS) entry which is preliminary data.</text>
</comment>
<evidence type="ECO:0000256" key="9">
    <source>
        <dbReference type="ARBA" id="ARBA00038868"/>
    </source>
</evidence>
<keyword evidence="10" id="KW-1133">Transmembrane helix</keyword>
<keyword evidence="6" id="KW-0865">Zymogen</keyword>
<dbReference type="EMBL" id="JBEDNZ010000028">
    <property type="protein sequence ID" value="KAL0809497.1"/>
    <property type="molecule type" value="Genomic_DNA"/>
</dbReference>
<feature type="transmembrane region" description="Helical" evidence="10">
    <location>
        <begin position="7"/>
        <end position="25"/>
    </location>
</feature>
<accession>A0ABD0S633</accession>
<dbReference type="PANTHER" id="PTHR24276:SF97">
    <property type="entry name" value="GH13245P2-RELATED"/>
    <property type="match status" value="1"/>
</dbReference>
<dbReference type="CDD" id="cd00190">
    <property type="entry name" value="Tryp_SPc"/>
    <property type="match status" value="1"/>
</dbReference>
<protein>
    <recommendedName>
        <fullName evidence="9">trypsin</fullName>
        <ecNumber evidence="9">3.4.21.4</ecNumber>
    </recommendedName>
</protein>
<keyword evidence="10" id="KW-0472">Membrane</keyword>
<dbReference type="InterPro" id="IPR001314">
    <property type="entry name" value="Peptidase_S1A"/>
</dbReference>
<dbReference type="Gene3D" id="2.40.10.10">
    <property type="entry name" value="Trypsin-like serine proteases"/>
    <property type="match status" value="1"/>
</dbReference>
<dbReference type="Proteomes" id="UP001549921">
    <property type="component" value="Unassembled WGS sequence"/>
</dbReference>
<evidence type="ECO:0000259" key="11">
    <source>
        <dbReference type="PROSITE" id="PS50240"/>
    </source>
</evidence>
<keyword evidence="2" id="KW-0645">Protease</keyword>
<reference evidence="12 13" key="1">
    <citation type="submission" date="2024-06" db="EMBL/GenBank/DDBJ databases">
        <title>A chromosome-level genome assembly of beet webworm, Loxostege sticticalis.</title>
        <authorList>
            <person name="Zhang Y."/>
        </authorList>
    </citation>
    <scope>NUCLEOTIDE SEQUENCE [LARGE SCALE GENOMIC DNA]</scope>
    <source>
        <strain evidence="12">AQ028</strain>
        <tissue evidence="12">Male pupae</tissue>
    </source>
</reference>
<evidence type="ECO:0000256" key="6">
    <source>
        <dbReference type="ARBA" id="ARBA00023145"/>
    </source>
</evidence>
<organism evidence="12 13">
    <name type="scientific">Loxostege sticticalis</name>
    <name type="common">Beet webworm moth</name>
    <dbReference type="NCBI Taxonomy" id="481309"/>
    <lineage>
        <taxon>Eukaryota</taxon>
        <taxon>Metazoa</taxon>
        <taxon>Ecdysozoa</taxon>
        <taxon>Arthropoda</taxon>
        <taxon>Hexapoda</taxon>
        <taxon>Insecta</taxon>
        <taxon>Pterygota</taxon>
        <taxon>Neoptera</taxon>
        <taxon>Endopterygota</taxon>
        <taxon>Lepidoptera</taxon>
        <taxon>Glossata</taxon>
        <taxon>Ditrysia</taxon>
        <taxon>Pyraloidea</taxon>
        <taxon>Crambidae</taxon>
        <taxon>Pyraustinae</taxon>
        <taxon>Loxostege</taxon>
    </lineage>
</organism>
<keyword evidence="5" id="KW-0720">Serine protease</keyword>
<keyword evidence="7" id="KW-1015">Disulfide bond</keyword>
<dbReference type="SUPFAM" id="SSF50494">
    <property type="entry name" value="Trypsin-like serine proteases"/>
    <property type="match status" value="1"/>
</dbReference>
<dbReference type="GO" id="GO:0006508">
    <property type="term" value="P:proteolysis"/>
    <property type="evidence" value="ECO:0007669"/>
    <property type="project" value="UniProtKB-KW"/>
</dbReference>
<comment type="similarity">
    <text evidence="1">Belongs to the peptidase S1 family.</text>
</comment>
<evidence type="ECO:0000256" key="2">
    <source>
        <dbReference type="ARBA" id="ARBA00022670"/>
    </source>
</evidence>
<evidence type="ECO:0000256" key="3">
    <source>
        <dbReference type="ARBA" id="ARBA00022757"/>
    </source>
</evidence>
<dbReference type="InterPro" id="IPR050430">
    <property type="entry name" value="Peptidase_S1"/>
</dbReference>
<dbReference type="InterPro" id="IPR009003">
    <property type="entry name" value="Peptidase_S1_PA"/>
</dbReference>
<dbReference type="PROSITE" id="PS50240">
    <property type="entry name" value="TRYPSIN_DOM"/>
    <property type="match status" value="1"/>
</dbReference>
<keyword evidence="10" id="KW-0812">Transmembrane</keyword>
<evidence type="ECO:0000313" key="12">
    <source>
        <dbReference type="EMBL" id="KAL0809497.1"/>
    </source>
</evidence>
<dbReference type="PRINTS" id="PR00722">
    <property type="entry name" value="CHYMOTRYPSIN"/>
</dbReference>
<dbReference type="GO" id="GO:0007586">
    <property type="term" value="P:digestion"/>
    <property type="evidence" value="ECO:0007669"/>
    <property type="project" value="UniProtKB-KW"/>
</dbReference>
<dbReference type="Pfam" id="PF00089">
    <property type="entry name" value="Trypsin"/>
    <property type="match status" value="1"/>
</dbReference>
<dbReference type="PANTHER" id="PTHR24276">
    <property type="entry name" value="POLYSERASE-RELATED"/>
    <property type="match status" value="1"/>
</dbReference>
<evidence type="ECO:0000256" key="8">
    <source>
        <dbReference type="ARBA" id="ARBA00036320"/>
    </source>
</evidence>
<keyword evidence="4" id="KW-0378">Hydrolase</keyword>
<dbReference type="SMART" id="SM00020">
    <property type="entry name" value="Tryp_SPc"/>
    <property type="match status" value="1"/>
</dbReference>
<dbReference type="AlphaFoldDB" id="A0ABD0S633"/>
<proteinExistence type="inferred from homology"/>
<name>A0ABD0S633_LOXSC</name>
<dbReference type="InterPro" id="IPR043504">
    <property type="entry name" value="Peptidase_S1_PA_chymotrypsin"/>
</dbReference>
<evidence type="ECO:0000256" key="1">
    <source>
        <dbReference type="ARBA" id="ARBA00007664"/>
    </source>
</evidence>
<gene>
    <name evidence="12" type="ORF">ABMA28_011042</name>
</gene>
<dbReference type="EC" id="3.4.21.4" evidence="9"/>
<sequence>MAACARYPWICQISVVIVCLFYGVAGNPVSIKTVPFVAWLQSHQHRCAASVVHERFLLTAASCLIDDAGRPINITKALVGTNNLTKGGRLYAIQFFYPHKKYSMHTGDYNVGLVKLAQKIIFGPKVGPIKLGKRVQVGDLVNVVGWGSDMKSTGVLQKATVAVLPADECQGGLLGRIIGPRMVCAGAAGRGECVGDEGGPVFVNNTLVAVVSPFRSCGALPALYTRVASVRRWIRDTIFENSDIEF</sequence>
<evidence type="ECO:0000256" key="10">
    <source>
        <dbReference type="SAM" id="Phobius"/>
    </source>
</evidence>
<evidence type="ECO:0000313" key="13">
    <source>
        <dbReference type="Proteomes" id="UP001549921"/>
    </source>
</evidence>
<evidence type="ECO:0000256" key="5">
    <source>
        <dbReference type="ARBA" id="ARBA00022825"/>
    </source>
</evidence>
<evidence type="ECO:0000256" key="4">
    <source>
        <dbReference type="ARBA" id="ARBA00022801"/>
    </source>
</evidence>
<dbReference type="GO" id="GO:0004252">
    <property type="term" value="F:serine-type endopeptidase activity"/>
    <property type="evidence" value="ECO:0007669"/>
    <property type="project" value="UniProtKB-EC"/>
</dbReference>
<evidence type="ECO:0000256" key="7">
    <source>
        <dbReference type="ARBA" id="ARBA00023157"/>
    </source>
</evidence>
<keyword evidence="3" id="KW-0222">Digestion</keyword>
<feature type="domain" description="Peptidase S1" evidence="11">
    <location>
        <begin position="23"/>
        <end position="239"/>
    </location>
</feature>
<dbReference type="InterPro" id="IPR001254">
    <property type="entry name" value="Trypsin_dom"/>
</dbReference>